<evidence type="ECO:0000313" key="2">
    <source>
        <dbReference type="Proteomes" id="UP000000430"/>
    </source>
</evidence>
<proteinExistence type="predicted"/>
<name>Q6FDL9_ACIAD</name>
<accession>Q6FDL9</accession>
<dbReference type="RefSeq" id="WP_004921963.1">
    <property type="nucleotide sequence ID" value="NC_005966.1"/>
</dbReference>
<dbReference type="BioCyc" id="ASP62977:ACIAD_RS04360-MONOMER"/>
<dbReference type="KEGG" id="aci:ACIAD0944"/>
<dbReference type="Proteomes" id="UP000000430">
    <property type="component" value="Chromosome"/>
</dbReference>
<reference evidence="1 2" key="1">
    <citation type="journal article" date="2004" name="Nucleic Acids Res.">
        <title>Unique features revealed by the genome sequence of Acinetobacter sp. ADP1, a versatile and naturally transformation competent bacterium.</title>
        <authorList>
            <person name="Barbe V."/>
            <person name="Vallenet D."/>
            <person name="Fonknechten N."/>
            <person name="Kreimeyer A."/>
            <person name="Oztas S."/>
            <person name="Labarre L."/>
            <person name="Cruveiller S."/>
            <person name="Robert C."/>
            <person name="Duprat S."/>
            <person name="Wincker P."/>
            <person name="Ornston L.N."/>
            <person name="Weissenbach J."/>
            <person name="Marliere P."/>
            <person name="Cohen G.N."/>
            <person name="Medigue C."/>
        </authorList>
    </citation>
    <scope>NUCLEOTIDE SEQUENCE [LARGE SCALE GENOMIC DNA]</scope>
    <source>
        <strain evidence="2">ATCC 33305 / BD413 / ADP1</strain>
    </source>
</reference>
<dbReference type="STRING" id="202950.GCA_001485005_03305"/>
<protein>
    <submittedName>
        <fullName evidence="1">Uncharacterized protein</fullName>
    </submittedName>
</protein>
<dbReference type="EMBL" id="CR543861">
    <property type="protein sequence ID" value="CAG67839.1"/>
    <property type="molecule type" value="Genomic_DNA"/>
</dbReference>
<organism evidence="1 2">
    <name type="scientific">Acinetobacter baylyi (strain ATCC 33305 / BD413 / ADP1)</name>
    <dbReference type="NCBI Taxonomy" id="62977"/>
    <lineage>
        <taxon>Bacteria</taxon>
        <taxon>Pseudomonadati</taxon>
        <taxon>Pseudomonadota</taxon>
        <taxon>Gammaproteobacteria</taxon>
        <taxon>Moraxellales</taxon>
        <taxon>Moraxellaceae</taxon>
        <taxon>Acinetobacter</taxon>
    </lineage>
</organism>
<dbReference type="OrthoDB" id="6875808at2"/>
<sequence length="143" mass="16576">MDFYYSKTDGLTILRGVRNREGVRKAIGTEYRVLPKTEFSENSTDSFGQLIAKCWYDKDNILIEIELYDLDARLFISNKNVLGISCLELKEILKSLDYTYILDEENLGINIFDDTIRFYIPNIDEDESSAKVEAVLIKIKNEN</sequence>
<dbReference type="AlphaFoldDB" id="Q6FDL9"/>
<dbReference type="HOGENOM" id="CLU_1738995_0_0_6"/>
<dbReference type="GeneID" id="45233399"/>
<gene>
    <name evidence="1" type="ordered locus">ACIAD0944</name>
</gene>
<evidence type="ECO:0000313" key="1">
    <source>
        <dbReference type="EMBL" id="CAG67839.1"/>
    </source>
</evidence>